<proteinExistence type="predicted"/>
<keyword evidence="1" id="KW-0808">Transferase</keyword>
<protein>
    <submittedName>
        <fullName evidence="1">Glycosyl transferase</fullName>
    </submittedName>
</protein>
<dbReference type="OrthoDB" id="9801954at2"/>
<dbReference type="AlphaFoldDB" id="A0A5P1R8F6"/>
<dbReference type="EMBL" id="CP043869">
    <property type="protein sequence ID" value="QEQ95853.1"/>
    <property type="molecule type" value="Genomic_DNA"/>
</dbReference>
<dbReference type="SUPFAM" id="SSF53448">
    <property type="entry name" value="Nucleotide-diphospho-sugar transferases"/>
    <property type="match status" value="1"/>
</dbReference>
<name>A0A5P1R8F6_9GAMM</name>
<accession>A0A5P1R8F6</accession>
<sequence>MTANTHAYTSITSNYLPKARVLAESIKRVDPSVTFHLILSDDLPAGFDLENEAFDTVIFAEDLPIENFKPWVFSHAVVELCTAVKGAALEYIFEHHQAEQVFYFDPDMAVFSRLDDLQASLAEHSFVLTPHQTMPETSTAAIMDNEMASLKYGVFNLGFLGVRNVPEGRRFAQWWNQRLLQFCRDDRPSGLFTDQKWVNLAPCFFDDIGVLRSPAYNVATWNLTNRRATGSIAEGVKINDERLGFYHFSGFDSGAQEIMLNKYGKESPVLFELRDWYIRECERNGQSELGKLPSKYAFFDDGTLITNAQRLLYRDREDLKMAFPDPFSTQDKGGYKAWYAQNAIEPQQTGVVTIEANAGFTDVLSAMGDYFENISNTPRASNRVKKLLLKLMGRGMHLGVRLVRAI</sequence>
<dbReference type="InterPro" id="IPR029044">
    <property type="entry name" value="Nucleotide-diphossugar_trans"/>
</dbReference>
<organism evidence="1 2">
    <name type="scientific">Neptunomonas concharum</name>
    <dbReference type="NCBI Taxonomy" id="1031538"/>
    <lineage>
        <taxon>Bacteria</taxon>
        <taxon>Pseudomonadati</taxon>
        <taxon>Pseudomonadota</taxon>
        <taxon>Gammaproteobacteria</taxon>
        <taxon>Oceanospirillales</taxon>
        <taxon>Oceanospirillaceae</taxon>
        <taxon>Neptunomonas</taxon>
    </lineage>
</organism>
<dbReference type="KEGG" id="ncu:F0U83_03560"/>
<reference evidence="1 2" key="1">
    <citation type="journal article" date="2019" name="Biochem. Eng. J.">
        <title>Metabolic engineering of the marine bacteria Neptunomonas concharum for the production of acetoin and meso-2,3-butanediol from acetate.</title>
        <authorList>
            <person name="Li W."/>
            <person name="Pu N."/>
            <person name="Liu C.-X."/>
            <person name="Yuan Q.-P."/>
            <person name="Li Z.-J."/>
        </authorList>
    </citation>
    <scope>NUCLEOTIDE SEQUENCE [LARGE SCALE GENOMIC DNA]</scope>
    <source>
        <strain evidence="1 2">JCM17730</strain>
    </source>
</reference>
<dbReference type="Proteomes" id="UP000324760">
    <property type="component" value="Chromosome"/>
</dbReference>
<dbReference type="RefSeq" id="WP_138986557.1">
    <property type="nucleotide sequence ID" value="NZ_CP043869.1"/>
</dbReference>
<evidence type="ECO:0000313" key="2">
    <source>
        <dbReference type="Proteomes" id="UP000324760"/>
    </source>
</evidence>
<keyword evidence="2" id="KW-1185">Reference proteome</keyword>
<dbReference type="GO" id="GO:0016740">
    <property type="term" value="F:transferase activity"/>
    <property type="evidence" value="ECO:0007669"/>
    <property type="project" value="UniProtKB-KW"/>
</dbReference>
<dbReference type="Gene3D" id="3.90.550.10">
    <property type="entry name" value="Spore Coat Polysaccharide Biosynthesis Protein SpsA, Chain A"/>
    <property type="match status" value="1"/>
</dbReference>
<gene>
    <name evidence="1" type="ORF">F0U83_03560</name>
</gene>
<evidence type="ECO:0000313" key="1">
    <source>
        <dbReference type="EMBL" id="QEQ95853.1"/>
    </source>
</evidence>